<dbReference type="Gene3D" id="3.40.50.300">
    <property type="entry name" value="P-loop containing nucleotide triphosphate hydrolases"/>
    <property type="match status" value="1"/>
</dbReference>
<dbReference type="InterPro" id="IPR030389">
    <property type="entry name" value="G_FEOB_dom"/>
</dbReference>
<gene>
    <name evidence="2" type="ORF">ABK905_12310</name>
</gene>
<dbReference type="EMBL" id="CP157947">
    <property type="protein sequence ID" value="XBS71612.1"/>
    <property type="molecule type" value="Genomic_DNA"/>
</dbReference>
<dbReference type="GO" id="GO:0015093">
    <property type="term" value="F:ferrous iron transmembrane transporter activity"/>
    <property type="evidence" value="ECO:0007669"/>
    <property type="project" value="TreeGrafter"/>
</dbReference>
<dbReference type="SUPFAM" id="SSF52540">
    <property type="entry name" value="P-loop containing nucleoside triphosphate hydrolases"/>
    <property type="match status" value="1"/>
</dbReference>
<dbReference type="PANTHER" id="PTHR43185:SF1">
    <property type="entry name" value="FE(2+) TRANSPORTER FEOB"/>
    <property type="match status" value="1"/>
</dbReference>
<dbReference type="InterPro" id="IPR027417">
    <property type="entry name" value="P-loop_NTPase"/>
</dbReference>
<evidence type="ECO:0000259" key="1">
    <source>
        <dbReference type="Pfam" id="PF02421"/>
    </source>
</evidence>
<feature type="domain" description="FeoB-type G" evidence="1">
    <location>
        <begin position="7"/>
        <end position="47"/>
    </location>
</feature>
<dbReference type="PRINTS" id="PR00326">
    <property type="entry name" value="GTP1OBG"/>
</dbReference>
<dbReference type="GO" id="GO:0005886">
    <property type="term" value="C:plasma membrane"/>
    <property type="evidence" value="ECO:0007669"/>
    <property type="project" value="TreeGrafter"/>
</dbReference>
<reference evidence="2" key="1">
    <citation type="submission" date="2024-06" db="EMBL/GenBank/DDBJ databases">
        <authorList>
            <person name="Coelho C."/>
            <person name="Bento M."/>
            <person name="Garcia E."/>
            <person name="Camelo A."/>
            <person name="Brandao I."/>
            <person name="Espirito Santo C."/>
            <person name="Trovao J."/>
            <person name="Verissimo A."/>
            <person name="Costa J."/>
            <person name="Tiago I."/>
        </authorList>
    </citation>
    <scope>NUCLEOTIDE SEQUENCE</scope>
    <source>
        <strain evidence="2">KWT182</strain>
    </source>
</reference>
<proteinExistence type="predicted"/>
<dbReference type="InterPro" id="IPR006073">
    <property type="entry name" value="GTP-bd"/>
</dbReference>
<dbReference type="PANTHER" id="PTHR43185">
    <property type="entry name" value="FERROUS IRON TRANSPORT PROTEIN B"/>
    <property type="match status" value="1"/>
</dbReference>
<accession>A0AAU7QFB0</accession>
<sequence length="88" mass="9729">MPGHNVICVVGNPNCGKTTLFNALTGSRQTVGNWPGVTVEKRAAPINTATAWLRWWICPAFIPSMRHPAVRKTNVSPATIFSPMKRNW</sequence>
<protein>
    <submittedName>
        <fullName evidence="2">FeoB small GTPase domain-containing protein</fullName>
    </submittedName>
</protein>
<organism evidence="2">
    <name type="scientific">Acerihabitans sp. KWT182</name>
    <dbReference type="NCBI Taxonomy" id="3157919"/>
    <lineage>
        <taxon>Bacteria</taxon>
        <taxon>Pseudomonadati</taxon>
        <taxon>Pseudomonadota</taxon>
        <taxon>Gammaproteobacteria</taxon>
        <taxon>Enterobacterales</taxon>
        <taxon>Pectobacteriaceae</taxon>
        <taxon>Acerihabitans</taxon>
    </lineage>
</organism>
<evidence type="ECO:0000313" key="2">
    <source>
        <dbReference type="EMBL" id="XBS71612.1"/>
    </source>
</evidence>
<name>A0AAU7QFB0_9GAMM</name>
<dbReference type="GO" id="GO:0005525">
    <property type="term" value="F:GTP binding"/>
    <property type="evidence" value="ECO:0007669"/>
    <property type="project" value="InterPro"/>
</dbReference>
<dbReference type="AlphaFoldDB" id="A0AAU7QFB0"/>
<dbReference type="Pfam" id="PF02421">
    <property type="entry name" value="FeoB_N"/>
    <property type="match status" value="1"/>
</dbReference>
<dbReference type="InterPro" id="IPR050860">
    <property type="entry name" value="FeoB_GTPase"/>
</dbReference>